<reference evidence="5" key="1">
    <citation type="journal article" date="2008" name="PLoS Genet.">
        <title>Genomic islands in the pathogenic filamentous fungus Aspergillus fumigatus.</title>
        <authorList>
            <person name="Fedorova N.D."/>
            <person name="Khaldi N."/>
            <person name="Joardar V.S."/>
            <person name="Maiti R."/>
            <person name="Amedeo P."/>
            <person name="Anderson M.J."/>
            <person name="Crabtree J."/>
            <person name="Silva J.C."/>
            <person name="Badger J.H."/>
            <person name="Albarraq A."/>
            <person name="Angiuoli S."/>
            <person name="Bussey H."/>
            <person name="Bowyer P."/>
            <person name="Cotty P.J."/>
            <person name="Dyer P.S."/>
            <person name="Egan A."/>
            <person name="Galens K."/>
            <person name="Fraser-Liggett C.M."/>
            <person name="Haas B.J."/>
            <person name="Inman J.M."/>
            <person name="Kent R."/>
            <person name="Lemieux S."/>
            <person name="Malavazi I."/>
            <person name="Orvis J."/>
            <person name="Roemer T."/>
            <person name="Ronning C.M."/>
            <person name="Sundaram J.P."/>
            <person name="Sutton G."/>
            <person name="Turner G."/>
            <person name="Venter J.C."/>
            <person name="White O.R."/>
            <person name="Whitty B.R."/>
            <person name="Youngman P."/>
            <person name="Wolfe K.H."/>
            <person name="Goldman G.H."/>
            <person name="Wortman J.R."/>
            <person name="Jiang B."/>
            <person name="Denning D.W."/>
            <person name="Nierman W.C."/>
        </authorList>
    </citation>
    <scope>NUCLEOTIDE SEQUENCE [LARGE SCALE GENOMIC DNA]</scope>
    <source>
        <strain evidence="5">ATCC 1020 / DSM 3700 / CBS 544.65 / FGSC A1164 / JCM 1740 / NRRL 181 / WB 181</strain>
    </source>
</reference>
<evidence type="ECO:0000256" key="2">
    <source>
        <dbReference type="SAM" id="Phobius"/>
    </source>
</evidence>
<evidence type="ECO:0000313" key="4">
    <source>
        <dbReference type="EMBL" id="EAW20750.1"/>
    </source>
</evidence>
<dbReference type="EMBL" id="DS027692">
    <property type="protein sequence ID" value="EAW20750.1"/>
    <property type="molecule type" value="Genomic_DNA"/>
</dbReference>
<name>A1D8N9_NEOFI</name>
<sequence length="558" mass="61403">MIALSGLLTFSLHSIVQGWVADFREEFLKSFPNFPGASLDLLEATNREAQSTLPTLDEMKTAQSLSVNGQTVTIIVGNPLIPDLINVLERHYTENSWARWQRLERNILWIVPDLLYLFTNWNAVIVAMKAHLYSAESSGMEGILPVTIQTRFLHQQMQTAIEIREVLRIHQAIANHVIKLNSIGPADKDLDDRLELIKGQMDHNASTIDTVKEQLQNLIQLAFNLEAVSQGQSVARLSALAFIFIPLSYVASVFAIPGLAIDALWYPASAVPLLVFTIIVAAIIGKFVNFWERRMGAIYELAPNQPITLGKMFSVFHRDVADKDIEKGGSETTSLSSYVTYSSSSSGSSSSSRPAPHLPDRASSPPLPYRVASPASPPYPPEQSLPGRTSGPPTLISAVPSPPRRSVRFEVEAYETASLASAESHEGTEGRGSDKASEDGRIWEQDAERKRPKRMQPGARRFTVGTSSAGKVEEDEAIHSPGQATSLLNEPLEESDILPSDEVPDLDTTASSKPFIVRSDAGVARASRTTASRADGTRTSRTLQVRRNKRWRVERKAE</sequence>
<dbReference type="Pfam" id="PF01544">
    <property type="entry name" value="CorA"/>
    <property type="match status" value="1"/>
</dbReference>
<feature type="compositionally biased region" description="Low complexity" evidence="1">
    <location>
        <begin position="343"/>
        <end position="352"/>
    </location>
</feature>
<evidence type="ECO:0000256" key="1">
    <source>
        <dbReference type="SAM" id="MobiDB-lite"/>
    </source>
</evidence>
<feature type="compositionally biased region" description="Basic residues" evidence="1">
    <location>
        <begin position="544"/>
        <end position="558"/>
    </location>
</feature>
<keyword evidence="2" id="KW-0812">Transmembrane</keyword>
<feature type="signal peptide" evidence="3">
    <location>
        <begin position="1"/>
        <end position="18"/>
    </location>
</feature>
<feature type="region of interest" description="Disordered" evidence="1">
    <location>
        <begin position="417"/>
        <end position="558"/>
    </location>
</feature>
<feature type="chain" id="PRO_5002633880" evidence="3">
    <location>
        <begin position="19"/>
        <end position="558"/>
    </location>
</feature>
<dbReference type="eggNOG" id="ENOG502SFSA">
    <property type="taxonomic scope" value="Eukaryota"/>
</dbReference>
<dbReference type="AlphaFoldDB" id="A1D8N9"/>
<feature type="region of interest" description="Disordered" evidence="1">
    <location>
        <begin position="343"/>
        <end position="403"/>
    </location>
</feature>
<dbReference type="InterPro" id="IPR002523">
    <property type="entry name" value="MgTranspt_CorA/ZnTranspt_ZntB"/>
</dbReference>
<dbReference type="GeneID" id="4589239"/>
<feature type="transmembrane region" description="Helical" evidence="2">
    <location>
        <begin position="265"/>
        <end position="285"/>
    </location>
</feature>
<dbReference type="GO" id="GO:0046873">
    <property type="term" value="F:metal ion transmembrane transporter activity"/>
    <property type="evidence" value="ECO:0007669"/>
    <property type="project" value="InterPro"/>
</dbReference>
<keyword evidence="3" id="KW-0732">Signal</keyword>
<evidence type="ECO:0000256" key="3">
    <source>
        <dbReference type="SAM" id="SignalP"/>
    </source>
</evidence>
<protein>
    <submittedName>
        <fullName evidence="4">Uncharacterized protein</fullName>
    </submittedName>
</protein>
<keyword evidence="5" id="KW-1185">Reference proteome</keyword>
<dbReference type="VEuPathDB" id="FungiDB:NFIA_112740"/>
<dbReference type="OrthoDB" id="5428055at2759"/>
<dbReference type="RefSeq" id="XP_001262647.1">
    <property type="nucleotide sequence ID" value="XM_001262646.1"/>
</dbReference>
<organism evidence="4 5">
    <name type="scientific">Neosartorya fischeri (strain ATCC 1020 / DSM 3700 / CBS 544.65 / FGSC A1164 / JCM 1740 / NRRL 181 / WB 181)</name>
    <name type="common">Aspergillus fischerianus</name>
    <dbReference type="NCBI Taxonomy" id="331117"/>
    <lineage>
        <taxon>Eukaryota</taxon>
        <taxon>Fungi</taxon>
        <taxon>Dikarya</taxon>
        <taxon>Ascomycota</taxon>
        <taxon>Pezizomycotina</taxon>
        <taxon>Eurotiomycetes</taxon>
        <taxon>Eurotiomycetidae</taxon>
        <taxon>Eurotiales</taxon>
        <taxon>Aspergillaceae</taxon>
        <taxon>Aspergillus</taxon>
        <taxon>Aspergillus subgen. Fumigati</taxon>
    </lineage>
</organism>
<dbReference type="Proteomes" id="UP000006702">
    <property type="component" value="Unassembled WGS sequence"/>
</dbReference>
<accession>A1D8N9</accession>
<dbReference type="GO" id="GO:0016020">
    <property type="term" value="C:membrane"/>
    <property type="evidence" value="ECO:0007669"/>
    <property type="project" value="InterPro"/>
</dbReference>
<evidence type="ECO:0000313" key="5">
    <source>
        <dbReference type="Proteomes" id="UP000006702"/>
    </source>
</evidence>
<keyword evidence="2" id="KW-1133">Transmembrane helix</keyword>
<gene>
    <name evidence="4" type="ORF">NFIA_112740</name>
</gene>
<feature type="compositionally biased region" description="Low complexity" evidence="1">
    <location>
        <begin position="521"/>
        <end position="542"/>
    </location>
</feature>
<feature type="transmembrane region" description="Helical" evidence="2">
    <location>
        <begin position="239"/>
        <end position="259"/>
    </location>
</feature>
<dbReference type="HOGENOM" id="CLU_488413_0_0_1"/>
<proteinExistence type="predicted"/>
<dbReference type="KEGG" id="nfi:NFIA_112740"/>
<feature type="compositionally biased region" description="Basic and acidic residues" evidence="1">
    <location>
        <begin position="423"/>
        <end position="449"/>
    </location>
</feature>
<keyword evidence="2" id="KW-0472">Membrane</keyword>